<gene>
    <name evidence="3" type="ORF">Dda_4138</name>
</gene>
<dbReference type="PANTHER" id="PTHR36182:SF2">
    <property type="entry name" value="LYTIC POLYSACCHARIDE MONOOXYGENASE"/>
    <property type="match status" value="1"/>
</dbReference>
<reference evidence="3" key="1">
    <citation type="submission" date="2023-01" db="EMBL/GenBank/DDBJ databases">
        <title>The chitinases involved in constricting ring structure development in the nematode-trapping fungus Drechslerella dactyloides.</title>
        <authorList>
            <person name="Wang R."/>
            <person name="Zhang L."/>
            <person name="Tang P."/>
            <person name="Li S."/>
            <person name="Liang L."/>
        </authorList>
    </citation>
    <scope>NUCLEOTIDE SEQUENCE</scope>
    <source>
        <strain evidence="3">YMF1.00031</strain>
    </source>
</reference>
<dbReference type="Gene3D" id="2.70.50.70">
    <property type="match status" value="1"/>
</dbReference>
<keyword evidence="2" id="KW-0732">Signal</keyword>
<proteinExistence type="predicted"/>
<evidence type="ECO:0000256" key="2">
    <source>
        <dbReference type="SAM" id="SignalP"/>
    </source>
</evidence>
<feature type="compositionally biased region" description="Pro residues" evidence="1">
    <location>
        <begin position="245"/>
        <end position="257"/>
    </location>
</feature>
<dbReference type="PANTHER" id="PTHR36182">
    <property type="entry name" value="PROTEIN, PUTATIVE (AFU_ORTHOLOGUE AFUA_6G10930)-RELATED"/>
    <property type="match status" value="1"/>
</dbReference>
<protein>
    <recommendedName>
        <fullName evidence="5">Lytic polysaccharide monooxygenase</fullName>
    </recommendedName>
</protein>
<evidence type="ECO:0008006" key="5">
    <source>
        <dbReference type="Google" id="ProtNLM"/>
    </source>
</evidence>
<feature type="region of interest" description="Disordered" evidence="1">
    <location>
        <begin position="332"/>
        <end position="352"/>
    </location>
</feature>
<dbReference type="AlphaFoldDB" id="A0AAD6IZ74"/>
<organism evidence="3 4">
    <name type="scientific">Drechslerella dactyloides</name>
    <name type="common">Nematode-trapping fungus</name>
    <name type="synonym">Arthrobotrys dactyloides</name>
    <dbReference type="NCBI Taxonomy" id="74499"/>
    <lineage>
        <taxon>Eukaryota</taxon>
        <taxon>Fungi</taxon>
        <taxon>Dikarya</taxon>
        <taxon>Ascomycota</taxon>
        <taxon>Pezizomycotina</taxon>
        <taxon>Orbiliomycetes</taxon>
        <taxon>Orbiliales</taxon>
        <taxon>Orbiliaceae</taxon>
        <taxon>Drechslerella</taxon>
    </lineage>
</organism>
<keyword evidence="4" id="KW-1185">Reference proteome</keyword>
<dbReference type="EMBL" id="JAQGDS010000004">
    <property type="protein sequence ID" value="KAJ6261468.1"/>
    <property type="molecule type" value="Genomic_DNA"/>
</dbReference>
<name>A0AAD6IZ74_DREDA</name>
<comment type="caution">
    <text evidence="3">The sequence shown here is derived from an EMBL/GenBank/DDBJ whole genome shotgun (WGS) entry which is preliminary data.</text>
</comment>
<feature type="chain" id="PRO_5041912406" description="Lytic polysaccharide monooxygenase" evidence="2">
    <location>
        <begin position="21"/>
        <end position="430"/>
    </location>
</feature>
<dbReference type="Proteomes" id="UP001221413">
    <property type="component" value="Unassembled WGS sequence"/>
</dbReference>
<evidence type="ECO:0000313" key="3">
    <source>
        <dbReference type="EMBL" id="KAJ6261468.1"/>
    </source>
</evidence>
<feature type="region of interest" description="Disordered" evidence="1">
    <location>
        <begin position="228"/>
        <end position="257"/>
    </location>
</feature>
<sequence length="430" mass="43586">MQFSTSFIAAAAAFLPLVSSHVVMVQPVPYQGTRDNSPLDASGSNFPCKFPGGVGQKTAPAAADTYTPGQAGTFTLQGGAVHGGGSCQASITYDNPPTKNSVFKVVQTYEGGCPVSAVGNLADNAGMGLPPIPVTLPAGLKAGEAVFVWTWFNKVGNREMYMNCAPITIGGSGTSDDVFNSLPNMFVANLGNAPGNACTTKESVDIVFPNPGKNVKVTDGGAFAAACPGGPSSPGSGGSGGSPAAPAPVAPSAVSPPPSVVTAPALIGGPAVEISTGIIGSSFSEVAPAPKPTTTSQMMVSTVVQTTMMTMTTTMAAPVMSTPVMMPTTTKDAMTPEPTRSSPGNSTGGGFATGPCDSSKVIIMCGSDPSTYIQCFDNNMAYGPFSVPPGTQCDGTGMGGFRAVKAVSSRSVRRNLGRHHRRNFAHSHRF</sequence>
<accession>A0AAD6IZ74</accession>
<evidence type="ECO:0000313" key="4">
    <source>
        <dbReference type="Proteomes" id="UP001221413"/>
    </source>
</evidence>
<feature type="signal peptide" evidence="2">
    <location>
        <begin position="1"/>
        <end position="20"/>
    </location>
</feature>
<evidence type="ECO:0000256" key="1">
    <source>
        <dbReference type="SAM" id="MobiDB-lite"/>
    </source>
</evidence>